<evidence type="ECO:0000313" key="1">
    <source>
        <dbReference type="EMBL" id="QTA87556.1"/>
    </source>
</evidence>
<dbReference type="Proteomes" id="UP000663722">
    <property type="component" value="Chromosome"/>
</dbReference>
<name>A0A975BL83_9BACT</name>
<dbReference type="AlphaFoldDB" id="A0A975BL83"/>
<accession>A0A975BL83</accession>
<dbReference type="EMBL" id="CP061800">
    <property type="protein sequence ID" value="QTA87556.1"/>
    <property type="molecule type" value="Genomic_DNA"/>
</dbReference>
<reference evidence="1" key="1">
    <citation type="journal article" date="2021" name="Microb. Physiol.">
        <title>Proteogenomic Insights into the Physiology of Marine, Sulfate-Reducing, Filamentous Desulfonema limicola and Desulfonema magnum.</title>
        <authorList>
            <person name="Schnaars V."/>
            <person name="Wohlbrand L."/>
            <person name="Scheve S."/>
            <person name="Hinrichs C."/>
            <person name="Reinhardt R."/>
            <person name="Rabus R."/>
        </authorList>
    </citation>
    <scope>NUCLEOTIDE SEQUENCE</scope>
    <source>
        <strain evidence="1">4be13</strain>
    </source>
</reference>
<dbReference type="KEGG" id="dmm:dnm_035900"/>
<protein>
    <submittedName>
        <fullName evidence="1">Uncharacterized protein</fullName>
    </submittedName>
</protein>
<organism evidence="1 2">
    <name type="scientific">Desulfonema magnum</name>
    <dbReference type="NCBI Taxonomy" id="45655"/>
    <lineage>
        <taxon>Bacteria</taxon>
        <taxon>Pseudomonadati</taxon>
        <taxon>Thermodesulfobacteriota</taxon>
        <taxon>Desulfobacteria</taxon>
        <taxon>Desulfobacterales</taxon>
        <taxon>Desulfococcaceae</taxon>
        <taxon>Desulfonema</taxon>
    </lineage>
</organism>
<keyword evidence="2" id="KW-1185">Reference proteome</keyword>
<evidence type="ECO:0000313" key="2">
    <source>
        <dbReference type="Proteomes" id="UP000663722"/>
    </source>
</evidence>
<sequence length="38" mass="4397">MFFCHVLSLVPLLLSAIKIRFIPGHENTKIRFLSEPKT</sequence>
<proteinExistence type="predicted"/>
<gene>
    <name evidence="1" type="ORF">dnm_035900</name>
</gene>